<keyword evidence="3" id="KW-1185">Reference proteome</keyword>
<dbReference type="EMBL" id="FNXT01001221">
    <property type="protein sequence ID" value="SZX74885.1"/>
    <property type="molecule type" value="Genomic_DNA"/>
</dbReference>
<feature type="compositionally biased region" description="Low complexity" evidence="1">
    <location>
        <begin position="332"/>
        <end position="342"/>
    </location>
</feature>
<gene>
    <name evidence="2" type="ORF">BQ4739_LOCUS15203</name>
</gene>
<feature type="region of interest" description="Disordered" evidence="1">
    <location>
        <begin position="332"/>
        <end position="357"/>
    </location>
</feature>
<evidence type="ECO:0000313" key="3">
    <source>
        <dbReference type="Proteomes" id="UP000256970"/>
    </source>
</evidence>
<dbReference type="AlphaFoldDB" id="A0A383WB88"/>
<evidence type="ECO:0000256" key="1">
    <source>
        <dbReference type="SAM" id="MobiDB-lite"/>
    </source>
</evidence>
<organism evidence="2 3">
    <name type="scientific">Tetradesmus obliquus</name>
    <name type="common">Green alga</name>
    <name type="synonym">Acutodesmus obliquus</name>
    <dbReference type="NCBI Taxonomy" id="3088"/>
    <lineage>
        <taxon>Eukaryota</taxon>
        <taxon>Viridiplantae</taxon>
        <taxon>Chlorophyta</taxon>
        <taxon>core chlorophytes</taxon>
        <taxon>Chlorophyceae</taxon>
        <taxon>CS clade</taxon>
        <taxon>Sphaeropleales</taxon>
        <taxon>Scenedesmaceae</taxon>
        <taxon>Tetradesmus</taxon>
    </lineage>
</organism>
<evidence type="ECO:0000313" key="2">
    <source>
        <dbReference type="EMBL" id="SZX74885.1"/>
    </source>
</evidence>
<sequence>MLGISGSATALFSWELDTSADSSADMSSAFLPFTSTPAELVSALSRCCGLSPKLVSDVSLLSASALPAVVTLCIVRVPNLSSQLRRLPLVALCMLLLLWAAMSSRAPQAAGGFSSNEDMLSSSSSSSSSSSLAGVQLPTSYSAGLSSKNTGALSSMTVAAAPILMALFLVQAPAAAQPRGGRSQAGVGAVLGLSLVLQLAAVDAAASVCASVKPVCTAPQPIVMGSSAPKPVAAKSPAPAPAVASVKSAAPVPPTSGGSSSSSSSANPYAETLLAAMGVRKEAFHVASLREPDSDVPQRVMPFTPHPRLSKALEQQLFTQLLVALNSNSSRSSSAGVAVPSAPRSPAPAPAPASPAQADPADGLLYLSNARLKVGVDPARGGAITHLSSPVMPPEWAGRNLINTWDSGRLIQQSYYGCEDGSCWSTRAWRWNPVQGGSWHNAAPKLLASSQFGDMLSTSALPRNWGGQGLLDDVVMTTQSRLLPNMVKVRQTMRYTGNAGHPERHQEVPAVFVDRRLNALAIYSGSAPWTGGQLSFLMPGQVNEYFKIPEKWAAYVDTKSGFGVGVYTPVAEQLVAYRVGGENSSARSDCSYFAPLVTAAIQPQSEFSYDTYIAVGRVDEMRQWFAALAAATEPALAVQRRIALPATVEPSALRMPAAAAAAQSAAAAAPAPLSFAQALPPRNDSFRLMVDTTGVQGSSRAGAQLLPVKPVAVGAGLLQPALLAPMAVQPTPKTAVKVTTG</sequence>
<protein>
    <submittedName>
        <fullName evidence="2">Uncharacterized protein</fullName>
    </submittedName>
</protein>
<accession>A0A383WB88</accession>
<proteinExistence type="predicted"/>
<feature type="compositionally biased region" description="Pro residues" evidence="1">
    <location>
        <begin position="343"/>
        <end position="353"/>
    </location>
</feature>
<reference evidence="2 3" key="1">
    <citation type="submission" date="2016-10" db="EMBL/GenBank/DDBJ databases">
        <authorList>
            <person name="Cai Z."/>
        </authorList>
    </citation>
    <scope>NUCLEOTIDE SEQUENCE [LARGE SCALE GENOMIC DNA]</scope>
</reference>
<dbReference type="Proteomes" id="UP000256970">
    <property type="component" value="Unassembled WGS sequence"/>
</dbReference>
<name>A0A383WB88_TETOB</name>